<name>A0A176VUM9_MARPO</name>
<evidence type="ECO:0000313" key="1">
    <source>
        <dbReference type="EMBL" id="OAE24510.1"/>
    </source>
</evidence>
<dbReference type="Proteomes" id="UP000077202">
    <property type="component" value="Unassembled WGS sequence"/>
</dbReference>
<organism evidence="1 2">
    <name type="scientific">Marchantia polymorpha subsp. ruderalis</name>
    <dbReference type="NCBI Taxonomy" id="1480154"/>
    <lineage>
        <taxon>Eukaryota</taxon>
        <taxon>Viridiplantae</taxon>
        <taxon>Streptophyta</taxon>
        <taxon>Embryophyta</taxon>
        <taxon>Marchantiophyta</taxon>
        <taxon>Marchantiopsida</taxon>
        <taxon>Marchantiidae</taxon>
        <taxon>Marchantiales</taxon>
        <taxon>Marchantiaceae</taxon>
        <taxon>Marchantia</taxon>
    </lineage>
</organism>
<evidence type="ECO:0000313" key="2">
    <source>
        <dbReference type="Proteomes" id="UP000077202"/>
    </source>
</evidence>
<sequence>MSARLATSPQTKSDFVVFVFAESLIDGDAIDAAMELVTVELDETKECKRGRSTSTVWTLFTNDAYPQNAKRLFTSKKQEFQKQMAMQYFATCTSFQKIGDIHLVEAVKVLRFDDGLLPTHQLATSLLDKSHEDLKAKVNARMRVFTGQQGHDHKFLASDVERVFKTYEITTFVGALTDNTSTNKKAWTVLRAKFSSRFF</sequence>
<comment type="caution">
    <text evidence="1">The sequence shown here is derived from an EMBL/GenBank/DDBJ whole genome shotgun (WGS) entry which is preliminary data.</text>
</comment>
<proteinExistence type="predicted"/>
<accession>A0A176VUM9</accession>
<protein>
    <submittedName>
        <fullName evidence="1">Uncharacterized protein</fullName>
    </submittedName>
</protein>
<keyword evidence="2" id="KW-1185">Reference proteome</keyword>
<gene>
    <name evidence="1" type="ORF">AXG93_590s1030</name>
</gene>
<dbReference type="AlphaFoldDB" id="A0A176VUM9"/>
<dbReference type="EMBL" id="LVLJ01002576">
    <property type="protein sequence ID" value="OAE24510.1"/>
    <property type="molecule type" value="Genomic_DNA"/>
</dbReference>
<reference evidence="1" key="1">
    <citation type="submission" date="2016-03" db="EMBL/GenBank/DDBJ databases">
        <title>Mechanisms controlling the formation of the plant cell surface in tip-growing cells are functionally conserved among land plants.</title>
        <authorList>
            <person name="Honkanen S."/>
            <person name="Jones V.A."/>
            <person name="Morieri G."/>
            <person name="Champion C."/>
            <person name="Hetherington A.J."/>
            <person name="Kelly S."/>
            <person name="Saint-Marcoux D."/>
            <person name="Proust H."/>
            <person name="Prescott H."/>
            <person name="Dolan L."/>
        </authorList>
    </citation>
    <scope>NUCLEOTIDE SEQUENCE [LARGE SCALE GENOMIC DNA]</scope>
    <source>
        <tissue evidence="1">Whole gametophyte</tissue>
    </source>
</reference>